<protein>
    <submittedName>
        <fullName evidence="1">Uncharacterized protein</fullName>
    </submittedName>
</protein>
<proteinExistence type="predicted"/>
<dbReference type="Proteomes" id="UP000299102">
    <property type="component" value="Unassembled WGS sequence"/>
</dbReference>
<dbReference type="EMBL" id="BGZK01000148">
    <property type="protein sequence ID" value="GBP23184.1"/>
    <property type="molecule type" value="Genomic_DNA"/>
</dbReference>
<comment type="caution">
    <text evidence="1">The sequence shown here is derived from an EMBL/GenBank/DDBJ whole genome shotgun (WGS) entry which is preliminary data.</text>
</comment>
<evidence type="ECO:0000313" key="2">
    <source>
        <dbReference type="Proteomes" id="UP000299102"/>
    </source>
</evidence>
<evidence type="ECO:0000313" key="1">
    <source>
        <dbReference type="EMBL" id="GBP23184.1"/>
    </source>
</evidence>
<sequence length="220" mass="23609">MPSALTPSKALVCAQIARESSMCLGSFFGTECDPVVYLRPLSQEDDLSRCGLGGRTLPAPGQRGRLVRAPQPEMNGAQERDATDHPMIQRAALAASFIAPLLTHQRDRKIAHGQLWGTVFDSAAVPLSILIPLPPLVSVRQSRGQIKQDKAHMFSDAACVRISYVLVGAGEACFAGIRHGGAARARLEQCARARRATLHQSTARHTACVTVSTVSLFTTL</sequence>
<reference evidence="1 2" key="1">
    <citation type="journal article" date="2019" name="Commun. Biol.">
        <title>The bagworm genome reveals a unique fibroin gene that provides high tensile strength.</title>
        <authorList>
            <person name="Kono N."/>
            <person name="Nakamura H."/>
            <person name="Ohtoshi R."/>
            <person name="Tomita M."/>
            <person name="Numata K."/>
            <person name="Arakawa K."/>
        </authorList>
    </citation>
    <scope>NUCLEOTIDE SEQUENCE [LARGE SCALE GENOMIC DNA]</scope>
</reference>
<name>A0A4C1UB85_EUMVA</name>
<dbReference type="AlphaFoldDB" id="A0A4C1UB85"/>
<gene>
    <name evidence="1" type="ORF">EVAR_82348_1</name>
</gene>
<accession>A0A4C1UB85</accession>
<keyword evidence="2" id="KW-1185">Reference proteome</keyword>
<organism evidence="1 2">
    <name type="scientific">Eumeta variegata</name>
    <name type="common">Bagworm moth</name>
    <name type="synonym">Eumeta japonica</name>
    <dbReference type="NCBI Taxonomy" id="151549"/>
    <lineage>
        <taxon>Eukaryota</taxon>
        <taxon>Metazoa</taxon>
        <taxon>Ecdysozoa</taxon>
        <taxon>Arthropoda</taxon>
        <taxon>Hexapoda</taxon>
        <taxon>Insecta</taxon>
        <taxon>Pterygota</taxon>
        <taxon>Neoptera</taxon>
        <taxon>Endopterygota</taxon>
        <taxon>Lepidoptera</taxon>
        <taxon>Glossata</taxon>
        <taxon>Ditrysia</taxon>
        <taxon>Tineoidea</taxon>
        <taxon>Psychidae</taxon>
        <taxon>Oiketicinae</taxon>
        <taxon>Eumeta</taxon>
    </lineage>
</organism>